<organism evidence="1 2">
    <name type="scientific">Pseudomonas turukhanskensis</name>
    <dbReference type="NCBI Taxonomy" id="1806536"/>
    <lineage>
        <taxon>Bacteria</taxon>
        <taxon>Pseudomonadati</taxon>
        <taxon>Pseudomonadota</taxon>
        <taxon>Gammaproteobacteria</taxon>
        <taxon>Pseudomonadales</taxon>
        <taxon>Pseudomonadaceae</taxon>
        <taxon>Pseudomonas</taxon>
    </lineage>
</organism>
<dbReference type="Pfam" id="PF20090">
    <property type="entry name" value="DUF6482"/>
    <property type="match status" value="1"/>
</dbReference>
<dbReference type="RefSeq" id="WP_271194254.1">
    <property type="nucleotide sequence ID" value="NZ_BSFN01000002.1"/>
</dbReference>
<name>A0A9W6K4D4_9PSED</name>
<reference evidence="1" key="2">
    <citation type="submission" date="2023-01" db="EMBL/GenBank/DDBJ databases">
        <authorList>
            <person name="Sun Q."/>
            <person name="Evtushenko L."/>
        </authorList>
    </citation>
    <scope>NUCLEOTIDE SEQUENCE</scope>
    <source>
        <strain evidence="1">VKM B-2935</strain>
    </source>
</reference>
<dbReference type="Proteomes" id="UP001143328">
    <property type="component" value="Unassembled WGS sequence"/>
</dbReference>
<dbReference type="EMBL" id="BSFN01000002">
    <property type="protein sequence ID" value="GLK88026.1"/>
    <property type="molecule type" value="Genomic_DNA"/>
</dbReference>
<accession>A0A9W6K4D4</accession>
<comment type="caution">
    <text evidence="1">The sequence shown here is derived from an EMBL/GenBank/DDBJ whole genome shotgun (WGS) entry which is preliminary data.</text>
</comment>
<proteinExistence type="predicted"/>
<evidence type="ECO:0000313" key="1">
    <source>
        <dbReference type="EMBL" id="GLK88026.1"/>
    </source>
</evidence>
<evidence type="ECO:0008006" key="3">
    <source>
        <dbReference type="Google" id="ProtNLM"/>
    </source>
</evidence>
<sequence>MNIQDIYEYASVGDLQALELLSLEGGIYLLQAQVDGQIHSIRMQDGTMLRLRSVTHARELLEGLPATVPFHLVHCEVHTEMCGCSLGTTPPFREPIPLGSAW</sequence>
<dbReference type="AlphaFoldDB" id="A0A9W6K4D4"/>
<dbReference type="InterPro" id="IPR045508">
    <property type="entry name" value="DUF6482"/>
</dbReference>
<protein>
    <recommendedName>
        <fullName evidence="3">Cation transporter</fullName>
    </recommendedName>
</protein>
<evidence type="ECO:0000313" key="2">
    <source>
        <dbReference type="Proteomes" id="UP001143328"/>
    </source>
</evidence>
<keyword evidence="2" id="KW-1185">Reference proteome</keyword>
<reference evidence="1" key="1">
    <citation type="journal article" date="2014" name="Int. J. Syst. Evol. Microbiol.">
        <title>Complete genome sequence of Corynebacterium casei LMG S-19264T (=DSM 44701T), isolated from a smear-ripened cheese.</title>
        <authorList>
            <consortium name="US DOE Joint Genome Institute (JGI-PGF)"/>
            <person name="Walter F."/>
            <person name="Albersmeier A."/>
            <person name="Kalinowski J."/>
            <person name="Ruckert C."/>
        </authorList>
    </citation>
    <scope>NUCLEOTIDE SEQUENCE</scope>
    <source>
        <strain evidence="1">VKM B-2935</strain>
    </source>
</reference>
<gene>
    <name evidence="1" type="ORF">GCM10017655_10880</name>
</gene>